<evidence type="ECO:0000313" key="5">
    <source>
        <dbReference type="EMBL" id="KGN91795.1"/>
    </source>
</evidence>
<dbReference type="Gene3D" id="3.30.780.10">
    <property type="entry name" value="SUI1-like domain"/>
    <property type="match status" value="1"/>
</dbReference>
<accession>A0ABR4XJC4</accession>
<feature type="domain" description="SUI1" evidence="4">
    <location>
        <begin position="42"/>
        <end position="108"/>
    </location>
</feature>
<dbReference type="InterPro" id="IPR036877">
    <property type="entry name" value="SUI1_dom_sf"/>
</dbReference>
<comment type="similarity">
    <text evidence="1">Belongs to the SUI1 family.</text>
</comment>
<dbReference type="PROSITE" id="PS50296">
    <property type="entry name" value="SUI1"/>
    <property type="match status" value="1"/>
</dbReference>
<dbReference type="SUPFAM" id="SSF55159">
    <property type="entry name" value="eIF1-like"/>
    <property type="match status" value="1"/>
</dbReference>
<evidence type="ECO:0000256" key="3">
    <source>
        <dbReference type="ARBA" id="ARBA00022917"/>
    </source>
</evidence>
<dbReference type="InterPro" id="IPR001950">
    <property type="entry name" value="SUI1"/>
</dbReference>
<proteinExistence type="inferred from homology"/>
<dbReference type="RefSeq" id="WP_036791295.1">
    <property type="nucleotide sequence ID" value="NZ_JQZV01000013.1"/>
</dbReference>
<evidence type="ECO:0000256" key="2">
    <source>
        <dbReference type="ARBA" id="ARBA00022845"/>
    </source>
</evidence>
<keyword evidence="2" id="KW-0810">Translation regulation</keyword>
<reference evidence="5 6" key="1">
    <citation type="submission" date="2014-08" db="EMBL/GenBank/DDBJ databases">
        <title>Porphyromonas canoris strain:OH2762 Genome sequencing.</title>
        <authorList>
            <person name="Wallis C."/>
            <person name="Deusch O."/>
            <person name="O'Flynn C."/>
            <person name="Davis I."/>
            <person name="Jospin G."/>
            <person name="Darling A.E."/>
            <person name="Coil D.A."/>
            <person name="Alexiev A."/>
            <person name="Horsfall A."/>
            <person name="Kirkwood N."/>
            <person name="Harris S."/>
            <person name="Eisen J.A."/>
        </authorList>
    </citation>
    <scope>NUCLEOTIDE SEQUENCE [LARGE SCALE GENOMIC DNA]</scope>
    <source>
        <strain evidence="6">COT-108 OH2762</strain>
    </source>
</reference>
<sequence>MSSRKEREERVGICYSTNPDFKYETLQIEKPDTLPLHRQRLRVYKDARQRKGKIVTVVEGFVGKEEDLKELGKILKVKCGVGGSVKDDLIIIQGDRVAQVEALLADMKKEDAERQ</sequence>
<dbReference type="Pfam" id="PF01253">
    <property type="entry name" value="SUI1"/>
    <property type="match status" value="1"/>
</dbReference>
<keyword evidence="3" id="KW-0648">Protein biosynthesis</keyword>
<dbReference type="CDD" id="cd11567">
    <property type="entry name" value="YciH_like"/>
    <property type="match status" value="1"/>
</dbReference>
<dbReference type="PANTHER" id="PTHR12789:SF0">
    <property type="entry name" value="DENSITY-REGULATED PROTEIN"/>
    <property type="match status" value="1"/>
</dbReference>
<name>A0ABR4XJC4_9PORP</name>
<evidence type="ECO:0000259" key="4">
    <source>
        <dbReference type="PROSITE" id="PS50296"/>
    </source>
</evidence>
<comment type="caution">
    <text evidence="5">The sequence shown here is derived from an EMBL/GenBank/DDBJ whole genome shotgun (WGS) entry which is preliminary data.</text>
</comment>
<keyword evidence="6" id="KW-1185">Reference proteome</keyword>
<dbReference type="Proteomes" id="UP000030101">
    <property type="component" value="Unassembled WGS sequence"/>
</dbReference>
<dbReference type="InterPro" id="IPR050318">
    <property type="entry name" value="DENR/SUI1_TIF"/>
</dbReference>
<dbReference type="EMBL" id="JQZV01000013">
    <property type="protein sequence ID" value="KGN91795.1"/>
    <property type="molecule type" value="Genomic_DNA"/>
</dbReference>
<evidence type="ECO:0000313" key="6">
    <source>
        <dbReference type="Proteomes" id="UP000030101"/>
    </source>
</evidence>
<dbReference type="PANTHER" id="PTHR12789">
    <property type="entry name" value="DENSITY-REGULATED PROTEIN HOMOLOG"/>
    <property type="match status" value="1"/>
</dbReference>
<organism evidence="5 6">
    <name type="scientific">Porphyromonas canoris</name>
    <dbReference type="NCBI Taxonomy" id="36875"/>
    <lineage>
        <taxon>Bacteria</taxon>
        <taxon>Pseudomonadati</taxon>
        <taxon>Bacteroidota</taxon>
        <taxon>Bacteroidia</taxon>
        <taxon>Bacteroidales</taxon>
        <taxon>Porphyromonadaceae</taxon>
        <taxon>Porphyromonas</taxon>
    </lineage>
</organism>
<gene>
    <name evidence="5" type="ORF">HQ43_06820</name>
</gene>
<dbReference type="InterPro" id="IPR005872">
    <property type="entry name" value="SUI1_arc_bac"/>
</dbReference>
<protein>
    <recommendedName>
        <fullName evidence="4">SUI1 domain-containing protein</fullName>
    </recommendedName>
</protein>
<evidence type="ECO:0000256" key="1">
    <source>
        <dbReference type="ARBA" id="ARBA00005422"/>
    </source>
</evidence>